<organism evidence="2 3">
    <name type="scientific">Ilumatobacter fluminis</name>
    <dbReference type="NCBI Taxonomy" id="467091"/>
    <lineage>
        <taxon>Bacteria</taxon>
        <taxon>Bacillati</taxon>
        <taxon>Actinomycetota</taxon>
        <taxon>Acidimicrobiia</taxon>
        <taxon>Acidimicrobiales</taxon>
        <taxon>Ilumatobacteraceae</taxon>
        <taxon>Ilumatobacter</taxon>
    </lineage>
</organism>
<dbReference type="InterPro" id="IPR000073">
    <property type="entry name" value="AB_hydrolase_1"/>
</dbReference>
<dbReference type="EMBL" id="SOAU01000001">
    <property type="protein sequence ID" value="TDT16613.1"/>
    <property type="molecule type" value="Genomic_DNA"/>
</dbReference>
<protein>
    <submittedName>
        <fullName evidence="2">Pimeloyl-ACP methyl ester carboxylesterase</fullName>
    </submittedName>
</protein>
<gene>
    <name evidence="2" type="ORF">BDK89_2205</name>
</gene>
<dbReference type="PANTHER" id="PTHR43433">
    <property type="entry name" value="HYDROLASE, ALPHA/BETA FOLD FAMILY PROTEIN"/>
    <property type="match status" value="1"/>
</dbReference>
<name>A0A4R7I266_9ACTN</name>
<reference evidence="2 3" key="1">
    <citation type="submission" date="2019-03" db="EMBL/GenBank/DDBJ databases">
        <title>Sequencing the genomes of 1000 actinobacteria strains.</title>
        <authorList>
            <person name="Klenk H.-P."/>
        </authorList>
    </citation>
    <scope>NUCLEOTIDE SEQUENCE [LARGE SCALE GENOMIC DNA]</scope>
    <source>
        <strain evidence="2 3">DSM 18936</strain>
    </source>
</reference>
<dbReference type="InterPro" id="IPR029058">
    <property type="entry name" value="AB_hydrolase_fold"/>
</dbReference>
<evidence type="ECO:0000313" key="3">
    <source>
        <dbReference type="Proteomes" id="UP000294558"/>
    </source>
</evidence>
<proteinExistence type="predicted"/>
<feature type="domain" description="AB hydrolase-1" evidence="1">
    <location>
        <begin position="26"/>
        <end position="243"/>
    </location>
</feature>
<evidence type="ECO:0000259" key="1">
    <source>
        <dbReference type="Pfam" id="PF00561"/>
    </source>
</evidence>
<comment type="caution">
    <text evidence="2">The sequence shown here is derived from an EMBL/GenBank/DDBJ whole genome shotgun (WGS) entry which is preliminary data.</text>
</comment>
<dbReference type="PANTHER" id="PTHR43433:SF5">
    <property type="entry name" value="AB HYDROLASE-1 DOMAIN-CONTAINING PROTEIN"/>
    <property type="match status" value="1"/>
</dbReference>
<dbReference type="OrthoDB" id="63519at2"/>
<sequence length="268" mass="28511">MPSTVVRNCHLDYRLTGDGPDVVWGHGLTSSMDEEDQLALVDWSTAGAGHRVLRYDARGHGGSDSTTEPTDYSWESLAHDQLALADAVGIDRYVAAGASMGAATALHAALIAPDRVRALVLVIPPTGWETRAAQTGLYAAMADLVEAERHAELLAASADVPPPDPVADEPLWTERFERKLAETDPVRLARVFRGAGTADLPLADAIATIDVPVLILAWTGDATHPLTTAARLQELMPQSELVVATTRAGLDTWSSRTATFLSSLTSKA</sequence>
<dbReference type="Gene3D" id="3.40.50.1820">
    <property type="entry name" value="alpha/beta hydrolase"/>
    <property type="match status" value="1"/>
</dbReference>
<evidence type="ECO:0000313" key="2">
    <source>
        <dbReference type="EMBL" id="TDT16613.1"/>
    </source>
</evidence>
<dbReference type="PRINTS" id="PR00111">
    <property type="entry name" value="ABHYDROLASE"/>
</dbReference>
<accession>A0A4R7I266</accession>
<keyword evidence="3" id="KW-1185">Reference proteome</keyword>
<dbReference type="GO" id="GO:0046503">
    <property type="term" value="P:glycerolipid catabolic process"/>
    <property type="evidence" value="ECO:0007669"/>
    <property type="project" value="TreeGrafter"/>
</dbReference>
<dbReference type="AlphaFoldDB" id="A0A4R7I266"/>
<dbReference type="Pfam" id="PF00561">
    <property type="entry name" value="Abhydrolase_1"/>
    <property type="match status" value="1"/>
</dbReference>
<dbReference type="RefSeq" id="WP_133868973.1">
    <property type="nucleotide sequence ID" value="NZ_SOAU01000001.1"/>
</dbReference>
<dbReference type="InterPro" id="IPR050471">
    <property type="entry name" value="AB_hydrolase"/>
</dbReference>
<dbReference type="SUPFAM" id="SSF53474">
    <property type="entry name" value="alpha/beta-Hydrolases"/>
    <property type="match status" value="1"/>
</dbReference>
<dbReference type="GO" id="GO:0004806">
    <property type="term" value="F:triacylglycerol lipase activity"/>
    <property type="evidence" value="ECO:0007669"/>
    <property type="project" value="TreeGrafter"/>
</dbReference>
<dbReference type="Proteomes" id="UP000294558">
    <property type="component" value="Unassembled WGS sequence"/>
</dbReference>